<reference evidence="3" key="1">
    <citation type="journal article" date="2020" name="Microbiol. Resour. Announc.">
        <title>Complete Genome Sequence of Novel Psychrotolerant Legionella Strain TUM19329, Isolated from Antarctic Lake Sediment.</title>
        <authorList>
            <person name="Shimada S."/>
            <person name="Nakai R."/>
            <person name="Aoki K."/>
            <person name="Shimoeda N."/>
            <person name="Ohno G."/>
            <person name="Miyazaki Y."/>
            <person name="Kudoh S."/>
            <person name="Imura S."/>
            <person name="Watanabe K."/>
            <person name="Ishii Y."/>
            <person name="Tateda K."/>
        </authorList>
    </citation>
    <scope>NUCLEOTIDE SEQUENCE [LARGE SCALE GENOMIC DNA]</scope>
    <source>
        <strain evidence="3">TUM19329</strain>
    </source>
</reference>
<accession>A0A6F8T7K4</accession>
<dbReference type="Pfam" id="PF18172">
    <property type="entry name" value="LepB_GAP_N"/>
    <property type="match status" value="1"/>
</dbReference>
<evidence type="ECO:0000259" key="1">
    <source>
        <dbReference type="Pfam" id="PF18172"/>
    </source>
</evidence>
<keyword evidence="4" id="KW-1185">Reference proteome</keyword>
<dbReference type="AlphaFoldDB" id="A0A6F8T7K4"/>
<dbReference type="EMBL" id="AP022839">
    <property type="protein sequence ID" value="BCA96012.1"/>
    <property type="molecule type" value="Genomic_DNA"/>
</dbReference>
<dbReference type="Gene3D" id="1.25.40.830">
    <property type="match status" value="1"/>
</dbReference>
<evidence type="ECO:0000313" key="3">
    <source>
        <dbReference type="EMBL" id="BCA96012.1"/>
    </source>
</evidence>
<dbReference type="Proteomes" id="UP000502894">
    <property type="component" value="Chromosome"/>
</dbReference>
<protein>
    <submittedName>
        <fullName evidence="3">Uncharacterized protein</fullName>
    </submittedName>
</protein>
<dbReference type="InterPro" id="IPR041585">
    <property type="entry name" value="LepB_GAP_N"/>
</dbReference>
<dbReference type="Pfam" id="PF18640">
    <property type="entry name" value="LepB_N"/>
    <property type="match status" value="1"/>
</dbReference>
<dbReference type="InterPro" id="IPR040519">
    <property type="entry name" value="LepB_N"/>
</dbReference>
<evidence type="ECO:0000313" key="4">
    <source>
        <dbReference type="Proteomes" id="UP000502894"/>
    </source>
</evidence>
<evidence type="ECO:0000259" key="2">
    <source>
        <dbReference type="Pfam" id="PF18640"/>
    </source>
</evidence>
<feature type="domain" description="LepB N-terminal" evidence="2">
    <location>
        <begin position="124"/>
        <end position="304"/>
    </location>
</feature>
<name>A0A6F8T7K4_9GAMM</name>
<proteinExistence type="predicted"/>
<dbReference type="RefSeq" id="WP_173237457.1">
    <property type="nucleotide sequence ID" value="NZ_AP022839.1"/>
</dbReference>
<feature type="domain" description="LepB GAP" evidence="1">
    <location>
        <begin position="330"/>
        <end position="477"/>
    </location>
</feature>
<dbReference type="Gene3D" id="1.20.120.1700">
    <property type="match status" value="1"/>
</dbReference>
<sequence length="479" mass="54693">MPYQSKLLIKFKDKEAGKNRSSVDGFYRDPDGNEYFIKKPSDKCELFAELFAGLLLKQFINEGLIDKDYCPSLICADAIQFEEGTYGLIQPLISFNELHKAIGTSYSNGNDRNPLKEAVYGPDYYTQVMQGNAYFGLSLVLMYSLLFSAHSVHSGNIIILKNKDVIASNQYGRIDWGDAFRYLAHPQNNDNILYAYENRGLFNIKKLTKEYFLNYKKIIGIYPAMAEKARQLQDKMTPNLMLKMVTNALKLTPHDLLDTTTRTNFANYISMPSFEKVIFGFNGNYEPFAQEFADLLTARLAKITDLKDLNVQEAQENLYKSTIVLPSITLSFNEKEAFPAIMDNWEKKLTKTNDGRTLDISNLDLSTLAEHYNCYLNEIAEQCEQSNIWDHTDDSANMFQPFDFSNGALIHGHAFISSYKESTVLRRLFSINPSNLNLSRFAAFEDPSNDYSKKYPESVWHKLELLLVTGQGVSISIQF</sequence>
<dbReference type="KEGG" id="lant:TUM19329_23730"/>
<gene>
    <name evidence="3" type="ORF">TUM19329_23730</name>
</gene>
<organism evidence="3 4">
    <name type="scientific">Legionella antarctica</name>
    <dbReference type="NCBI Taxonomy" id="2708020"/>
    <lineage>
        <taxon>Bacteria</taxon>
        <taxon>Pseudomonadati</taxon>
        <taxon>Pseudomonadota</taxon>
        <taxon>Gammaproteobacteria</taxon>
        <taxon>Legionellales</taxon>
        <taxon>Legionellaceae</taxon>
        <taxon>Legionella</taxon>
    </lineage>
</organism>